<dbReference type="SUPFAM" id="SSF57535">
    <property type="entry name" value="Complement control module/SCR domain"/>
    <property type="match status" value="4"/>
</dbReference>
<accession>A0A8C8YJY9</accession>
<dbReference type="FunFam" id="2.10.70.10:FF:000060">
    <property type="entry name" value="Complement inhibitory factor H"/>
    <property type="match status" value="1"/>
</dbReference>
<dbReference type="Proteomes" id="UP000694414">
    <property type="component" value="Unplaced"/>
</dbReference>
<sequence length="269" mass="30839">MLLLINVILILWVSIVRGQAGLCDFPKINHGILYDEEKPFFPTYVGKFFYYSCEYNFVSPSKSFWTRITCTEEGWSPTPKCLRLCFFPFVENGHSASSGQTHVEGDTVQIVCDEGYSLQHNERTISCAENGWSTPPKCRPSNSQGKCGTPPAIDNGDITSFPLRAYAPGWTVEYQCQNLYLLQGNKRVTCRNGQWSEPPKCLEACVISEEIMDKYNITLRWREQQKLYVKTGERVEFVCKYRYHGAPASQPFRTTCQEGKLMYPSCKRH</sequence>
<dbReference type="SMART" id="SM00032">
    <property type="entry name" value="CCP"/>
    <property type="match status" value="4"/>
</dbReference>
<evidence type="ECO:0000256" key="3">
    <source>
        <dbReference type="ARBA" id="ARBA00022659"/>
    </source>
</evidence>
<dbReference type="InterPro" id="IPR035976">
    <property type="entry name" value="Sushi/SCR/CCP_sf"/>
</dbReference>
<feature type="domain" description="Sushi" evidence="10">
    <location>
        <begin position="83"/>
        <end position="140"/>
    </location>
</feature>
<feature type="chain" id="PRO_5034362435" description="Sushi domain-containing protein" evidence="9">
    <location>
        <begin position="19"/>
        <end position="269"/>
    </location>
</feature>
<evidence type="ECO:0000313" key="12">
    <source>
        <dbReference type="Proteomes" id="UP000694414"/>
    </source>
</evidence>
<organism evidence="11 12">
    <name type="scientific">Prolemur simus</name>
    <name type="common">Greater bamboo lemur</name>
    <name type="synonym">Hapalemur simus</name>
    <dbReference type="NCBI Taxonomy" id="1328070"/>
    <lineage>
        <taxon>Eukaryota</taxon>
        <taxon>Metazoa</taxon>
        <taxon>Chordata</taxon>
        <taxon>Craniata</taxon>
        <taxon>Vertebrata</taxon>
        <taxon>Euteleostomi</taxon>
        <taxon>Mammalia</taxon>
        <taxon>Eutheria</taxon>
        <taxon>Euarchontoglires</taxon>
        <taxon>Primates</taxon>
        <taxon>Strepsirrhini</taxon>
        <taxon>Lemuriformes</taxon>
        <taxon>Lemuridae</taxon>
        <taxon>Prolemur</taxon>
    </lineage>
</organism>
<dbReference type="FunFam" id="2.10.70.10:FF:000054">
    <property type="entry name" value="Complement inhibitory factor H"/>
    <property type="match status" value="1"/>
</dbReference>
<dbReference type="PANTHER" id="PTHR45785:SF7">
    <property type="entry name" value="COMPLEMENT FACTOR H"/>
    <property type="match status" value="1"/>
</dbReference>
<dbReference type="CDD" id="cd00033">
    <property type="entry name" value="CCP"/>
    <property type="match status" value="2"/>
</dbReference>
<evidence type="ECO:0000256" key="9">
    <source>
        <dbReference type="SAM" id="SignalP"/>
    </source>
</evidence>
<dbReference type="Ensembl" id="ENSPSMT00000004351.1">
    <property type="protein sequence ID" value="ENSPSMP00000003572.1"/>
    <property type="gene ID" value="ENSPSMG00000002921.1"/>
</dbReference>
<evidence type="ECO:0000256" key="4">
    <source>
        <dbReference type="ARBA" id="ARBA00022729"/>
    </source>
</evidence>
<reference evidence="11" key="1">
    <citation type="submission" date="2025-08" db="UniProtKB">
        <authorList>
            <consortium name="Ensembl"/>
        </authorList>
    </citation>
    <scope>IDENTIFICATION</scope>
</reference>
<evidence type="ECO:0000256" key="7">
    <source>
        <dbReference type="ARBA" id="ARBA00023180"/>
    </source>
</evidence>
<feature type="signal peptide" evidence="9">
    <location>
        <begin position="1"/>
        <end position="18"/>
    </location>
</feature>
<dbReference type="GO" id="GO:0005615">
    <property type="term" value="C:extracellular space"/>
    <property type="evidence" value="ECO:0007669"/>
    <property type="project" value="TreeGrafter"/>
</dbReference>
<evidence type="ECO:0000256" key="1">
    <source>
        <dbReference type="ARBA" id="ARBA00004613"/>
    </source>
</evidence>
<evidence type="ECO:0000256" key="5">
    <source>
        <dbReference type="ARBA" id="ARBA00022737"/>
    </source>
</evidence>
<dbReference type="FunFam" id="2.10.70.10:FF:000026">
    <property type="entry name" value="Complement inhibitory factor H"/>
    <property type="match status" value="1"/>
</dbReference>
<proteinExistence type="predicted"/>
<feature type="domain" description="Sushi" evidence="10">
    <location>
        <begin position="145"/>
        <end position="203"/>
    </location>
</feature>
<feature type="disulfide bond" evidence="8">
    <location>
        <begin position="147"/>
        <end position="190"/>
    </location>
</feature>
<protein>
    <recommendedName>
        <fullName evidence="10">Sushi domain-containing protein</fullName>
    </recommendedName>
</protein>
<dbReference type="Gene3D" id="2.10.70.10">
    <property type="entry name" value="Complement Module, domain 1"/>
    <property type="match status" value="4"/>
</dbReference>
<evidence type="ECO:0000256" key="8">
    <source>
        <dbReference type="PROSITE-ProRule" id="PRU00302"/>
    </source>
</evidence>
<keyword evidence="7" id="KW-0325">Glycoprotein</keyword>
<keyword evidence="12" id="KW-1185">Reference proteome</keyword>
<dbReference type="InterPro" id="IPR051503">
    <property type="entry name" value="ComplSys_Reg/VirEntry_Med"/>
</dbReference>
<evidence type="ECO:0000259" key="10">
    <source>
        <dbReference type="PROSITE" id="PS50923"/>
    </source>
</evidence>
<evidence type="ECO:0000256" key="6">
    <source>
        <dbReference type="ARBA" id="ARBA00023157"/>
    </source>
</evidence>
<keyword evidence="2" id="KW-0964">Secreted</keyword>
<name>A0A8C8YJY9_PROSS</name>
<comment type="subcellular location">
    <subcellularLocation>
        <location evidence="1">Secreted</location>
    </subcellularLocation>
</comment>
<keyword evidence="6 8" id="KW-1015">Disulfide bond</keyword>
<dbReference type="AlphaFoldDB" id="A0A8C8YJY9"/>
<dbReference type="GeneTree" id="ENSGT00940000163634"/>
<dbReference type="PANTHER" id="PTHR45785">
    <property type="entry name" value="COMPLEMENT FACTOR H-RELATED"/>
    <property type="match status" value="1"/>
</dbReference>
<reference evidence="11" key="2">
    <citation type="submission" date="2025-09" db="UniProtKB">
        <authorList>
            <consortium name="Ensembl"/>
        </authorList>
    </citation>
    <scope>IDENTIFICATION</scope>
</reference>
<evidence type="ECO:0000313" key="11">
    <source>
        <dbReference type="Ensembl" id="ENSPSMP00000003572.1"/>
    </source>
</evidence>
<keyword evidence="4 9" id="KW-0732">Signal</keyword>
<keyword evidence="5" id="KW-0677">Repeat</keyword>
<dbReference type="Pfam" id="PF00084">
    <property type="entry name" value="Sushi"/>
    <property type="match status" value="3"/>
</dbReference>
<dbReference type="GO" id="GO:0006956">
    <property type="term" value="P:complement activation"/>
    <property type="evidence" value="ECO:0007669"/>
    <property type="project" value="TreeGrafter"/>
</dbReference>
<dbReference type="InterPro" id="IPR000436">
    <property type="entry name" value="Sushi_SCR_CCP_dom"/>
</dbReference>
<evidence type="ECO:0000256" key="2">
    <source>
        <dbReference type="ARBA" id="ARBA00022525"/>
    </source>
</evidence>
<keyword evidence="3 8" id="KW-0768">Sushi</keyword>
<dbReference type="PROSITE" id="PS50923">
    <property type="entry name" value="SUSHI"/>
    <property type="match status" value="2"/>
</dbReference>
<comment type="caution">
    <text evidence="8">Lacks conserved residue(s) required for the propagation of feature annotation.</text>
</comment>
<dbReference type="GO" id="GO:0001851">
    <property type="term" value="F:complement component C3b binding"/>
    <property type="evidence" value="ECO:0007669"/>
    <property type="project" value="TreeGrafter"/>
</dbReference>